<dbReference type="Proteomes" id="UP000587070">
    <property type="component" value="Unassembled WGS sequence"/>
</dbReference>
<dbReference type="RefSeq" id="WP_153116018.1">
    <property type="nucleotide sequence ID" value="NZ_JACIGE010000005.1"/>
</dbReference>
<dbReference type="OrthoDB" id="9131197at2"/>
<dbReference type="Pfam" id="PF08875">
    <property type="entry name" value="DUF1833"/>
    <property type="match status" value="1"/>
</dbReference>
<gene>
    <name evidence="1" type="ORF">GGD90_001612</name>
</gene>
<reference evidence="1 2" key="1">
    <citation type="submission" date="2020-08" db="EMBL/GenBank/DDBJ databases">
        <title>Genome sequencing of Purple Non-Sulfur Bacteria from various extreme environments.</title>
        <authorList>
            <person name="Mayer M."/>
        </authorList>
    </citation>
    <scope>NUCLEOTIDE SEQUENCE [LARGE SCALE GENOMIC DNA]</scope>
    <source>
        <strain evidence="1 2">2761</strain>
    </source>
</reference>
<evidence type="ECO:0000313" key="1">
    <source>
        <dbReference type="EMBL" id="MBB4247241.1"/>
    </source>
</evidence>
<dbReference type="InterPro" id="IPR014974">
    <property type="entry name" value="DUF1833"/>
</dbReference>
<organism evidence="1 2">
    <name type="scientific">Rhodocyclus tenuis</name>
    <name type="common">Rhodospirillum tenue</name>
    <dbReference type="NCBI Taxonomy" id="1066"/>
    <lineage>
        <taxon>Bacteria</taxon>
        <taxon>Pseudomonadati</taxon>
        <taxon>Pseudomonadota</taxon>
        <taxon>Betaproteobacteria</taxon>
        <taxon>Rhodocyclales</taxon>
        <taxon>Rhodocyclaceae</taxon>
        <taxon>Rhodocyclus</taxon>
    </lineage>
</organism>
<accession>A0A840G756</accession>
<keyword evidence="2" id="KW-1185">Reference proteome</keyword>
<comment type="caution">
    <text evidence="1">The sequence shown here is derived from an EMBL/GenBank/DDBJ whole genome shotgun (WGS) entry which is preliminary data.</text>
</comment>
<dbReference type="AlphaFoldDB" id="A0A840G756"/>
<evidence type="ECO:0000313" key="2">
    <source>
        <dbReference type="Proteomes" id="UP000587070"/>
    </source>
</evidence>
<evidence type="ECO:0008006" key="3">
    <source>
        <dbReference type="Google" id="ProtNLM"/>
    </source>
</evidence>
<proteinExistence type="predicted"/>
<sequence>MTFSYDDATREAYAAAPTDTVVLNTLEFLHPTFTEPLRVVINTESITGTLEVDAPAGAGQSVVFVAIAAQIELPEVGSGSHEMSIQMDNVSGQINEALALASASTIKTTVVYRGARVVDGVVSLGMRWVLTLTEARANVYTAKATTSFGDTVNWPFPGKDYTATDYPGLAE</sequence>
<protein>
    <recommendedName>
        <fullName evidence="3">DUF1833 domain-containing protein</fullName>
    </recommendedName>
</protein>
<name>A0A840G756_RHOTE</name>
<dbReference type="EMBL" id="JACIGE010000005">
    <property type="protein sequence ID" value="MBB4247241.1"/>
    <property type="molecule type" value="Genomic_DNA"/>
</dbReference>